<dbReference type="PANTHER" id="PTHR30332:SF24">
    <property type="entry name" value="SECRETIN GSPD-RELATED"/>
    <property type="match status" value="1"/>
</dbReference>
<name>A0ABS5E328_9BURK</name>
<evidence type="ECO:0000313" key="7">
    <source>
        <dbReference type="Proteomes" id="UP000672097"/>
    </source>
</evidence>
<dbReference type="InterPro" id="IPR050810">
    <property type="entry name" value="Bact_Secretion_Sys_Channel"/>
</dbReference>
<protein>
    <recommendedName>
        <fullName evidence="5">Type II/III secretion system secretin-like domain-containing protein</fullName>
    </recommendedName>
</protein>
<dbReference type="EMBL" id="JAGQDG010000010">
    <property type="protein sequence ID" value="MBQ0937815.1"/>
    <property type="molecule type" value="Genomic_DNA"/>
</dbReference>
<comment type="subcellular location">
    <subcellularLocation>
        <location evidence="1">Membrane</location>
    </subcellularLocation>
</comment>
<evidence type="ECO:0000259" key="5">
    <source>
        <dbReference type="Pfam" id="PF00263"/>
    </source>
</evidence>
<keyword evidence="3" id="KW-0472">Membrane</keyword>
<reference evidence="6 7" key="1">
    <citation type="submission" date="2021-04" db="EMBL/GenBank/DDBJ databases">
        <title>The genome sequence of type strain Ideonella paludis KCTC 32238.</title>
        <authorList>
            <person name="Liu Y."/>
        </authorList>
    </citation>
    <scope>NUCLEOTIDE SEQUENCE [LARGE SCALE GENOMIC DNA]</scope>
    <source>
        <strain evidence="6 7">KCTC 32238</strain>
    </source>
</reference>
<organism evidence="6 7">
    <name type="scientific">Ideonella paludis</name>
    <dbReference type="NCBI Taxonomy" id="1233411"/>
    <lineage>
        <taxon>Bacteria</taxon>
        <taxon>Pseudomonadati</taxon>
        <taxon>Pseudomonadota</taxon>
        <taxon>Betaproteobacteria</taxon>
        <taxon>Burkholderiales</taxon>
        <taxon>Sphaerotilaceae</taxon>
        <taxon>Ideonella</taxon>
    </lineage>
</organism>
<proteinExistence type="inferred from homology"/>
<evidence type="ECO:0000313" key="6">
    <source>
        <dbReference type="EMBL" id="MBQ0937815.1"/>
    </source>
</evidence>
<keyword evidence="7" id="KW-1185">Reference proteome</keyword>
<dbReference type="InterPro" id="IPR004846">
    <property type="entry name" value="T2SS/T3SS_dom"/>
</dbReference>
<evidence type="ECO:0000256" key="3">
    <source>
        <dbReference type="ARBA" id="ARBA00023136"/>
    </source>
</evidence>
<dbReference type="PANTHER" id="PTHR30332">
    <property type="entry name" value="PROBABLE GENERAL SECRETION PATHWAY PROTEIN D"/>
    <property type="match status" value="1"/>
</dbReference>
<dbReference type="Pfam" id="PF00263">
    <property type="entry name" value="Secretin"/>
    <property type="match status" value="1"/>
</dbReference>
<accession>A0ABS5E328</accession>
<evidence type="ECO:0000256" key="2">
    <source>
        <dbReference type="ARBA" id="ARBA00022729"/>
    </source>
</evidence>
<dbReference type="RefSeq" id="WP_210811539.1">
    <property type="nucleotide sequence ID" value="NZ_JAGQDG010000010.1"/>
</dbReference>
<keyword evidence="2" id="KW-0732">Signal</keyword>
<sequence>MFFSPHSTTLHSPQALRTASSWRLLLLLGCLATLGGCSTVDVATDSVAYAQRLKAMSAPRMLAAPTVMEDSKGLDKLRMDLGSSMEATQGKPVSRGTVWMPDEVAELLPSRPVSISLKDATLRQTVWLLGKELGINLILSDTALALNQKVNINMTNVEAKDALADIMRTFDSAASIGQGRSVIVSTEVAQSFYIDPNASRSSLASVVGGDLMGADKDSPLRHVKSVTDDFGLKADPFEQLMKLVEIMLTEDAEAGKAQGRAKPFHGVDRVKGVVFVRAKPSRVQSISDLIQRLTKSGAMQMDIDAQIIDVELGDEHAFGIDWNALSKNVASVIGATSVTVPPLSTIGGGSLAPTVFQFTGTSAGNTSGGSGLVFGNNSISATVNAIRKFGNVKIMANPTLRLRSGTVSSLTVGDTIRYVQSVKANLGQGGATSEVVTSTLFSGMTFTVGGRVADTGLIELYVSPTQTTVDEATLGLQTVASGASVQLPRVRTKSASNWVAMQPGSIIVMGGLMDSTEDNKNSGPPGLSQAEGVGALFRKELRNKRSRELLVVLRANVVN</sequence>
<feature type="domain" description="Type II/III secretion system secretin-like" evidence="5">
    <location>
        <begin position="386"/>
        <end position="558"/>
    </location>
</feature>
<comment type="caution">
    <text evidence="6">The sequence shown here is derived from an EMBL/GenBank/DDBJ whole genome shotgun (WGS) entry which is preliminary data.</text>
</comment>
<gene>
    <name evidence="6" type="ORF">KAK11_21005</name>
</gene>
<evidence type="ECO:0000256" key="4">
    <source>
        <dbReference type="RuleBase" id="RU004003"/>
    </source>
</evidence>
<dbReference type="Proteomes" id="UP000672097">
    <property type="component" value="Unassembled WGS sequence"/>
</dbReference>
<evidence type="ECO:0000256" key="1">
    <source>
        <dbReference type="ARBA" id="ARBA00004370"/>
    </source>
</evidence>
<comment type="similarity">
    <text evidence="4">Belongs to the bacterial secretin family.</text>
</comment>